<keyword evidence="1" id="KW-0433">Leucine-rich repeat</keyword>
<evidence type="ECO:0000313" key="5">
    <source>
        <dbReference type="EMBL" id="KAG6702727.1"/>
    </source>
</evidence>
<name>A0A922JEB4_CARIL</name>
<dbReference type="InterPro" id="IPR052592">
    <property type="entry name" value="LRR-RLK"/>
</dbReference>
<proteinExistence type="predicted"/>
<dbReference type="Pfam" id="PF08263">
    <property type="entry name" value="LRRNT_2"/>
    <property type="match status" value="1"/>
</dbReference>
<feature type="domain" description="Leucine-rich repeat-containing N-terminal plant-type" evidence="4">
    <location>
        <begin position="44"/>
        <end position="85"/>
    </location>
</feature>
<dbReference type="Pfam" id="PF00560">
    <property type="entry name" value="LRR_1"/>
    <property type="match status" value="1"/>
</dbReference>
<dbReference type="InterPro" id="IPR001611">
    <property type="entry name" value="Leu-rich_rpt"/>
</dbReference>
<comment type="caution">
    <text evidence="5">The sequence shown here is derived from an EMBL/GenBank/DDBJ whole genome shotgun (WGS) entry which is preliminary data.</text>
</comment>
<dbReference type="AlphaFoldDB" id="A0A922JEB4"/>
<protein>
    <recommendedName>
        <fullName evidence="4">Leucine-rich repeat-containing N-terminal plant-type domain-containing protein</fullName>
    </recommendedName>
</protein>
<evidence type="ECO:0000256" key="1">
    <source>
        <dbReference type="ARBA" id="ARBA00022614"/>
    </source>
</evidence>
<dbReference type="EMBL" id="CM031831">
    <property type="protein sequence ID" value="KAG6702727.1"/>
    <property type="molecule type" value="Genomic_DNA"/>
</dbReference>
<dbReference type="InterPro" id="IPR013210">
    <property type="entry name" value="LRR_N_plant-typ"/>
</dbReference>
<evidence type="ECO:0000313" key="6">
    <source>
        <dbReference type="Proteomes" id="UP000811246"/>
    </source>
</evidence>
<gene>
    <name evidence="5" type="ORF">I3842_07G050300</name>
</gene>
<feature type="region of interest" description="Disordered" evidence="3">
    <location>
        <begin position="197"/>
        <end position="216"/>
    </location>
</feature>
<accession>A0A922JEB4</accession>
<dbReference type="Proteomes" id="UP000811246">
    <property type="component" value="Chromosome 7"/>
</dbReference>
<organism evidence="5 6">
    <name type="scientific">Carya illinoinensis</name>
    <name type="common">Pecan</name>
    <dbReference type="NCBI Taxonomy" id="32201"/>
    <lineage>
        <taxon>Eukaryota</taxon>
        <taxon>Viridiplantae</taxon>
        <taxon>Streptophyta</taxon>
        <taxon>Embryophyta</taxon>
        <taxon>Tracheophyta</taxon>
        <taxon>Spermatophyta</taxon>
        <taxon>Magnoliopsida</taxon>
        <taxon>eudicotyledons</taxon>
        <taxon>Gunneridae</taxon>
        <taxon>Pentapetalae</taxon>
        <taxon>rosids</taxon>
        <taxon>fabids</taxon>
        <taxon>Fagales</taxon>
        <taxon>Juglandaceae</taxon>
        <taxon>Carya</taxon>
    </lineage>
</organism>
<keyword evidence="2" id="KW-0677">Repeat</keyword>
<evidence type="ECO:0000256" key="2">
    <source>
        <dbReference type="ARBA" id="ARBA00022737"/>
    </source>
</evidence>
<evidence type="ECO:0000259" key="4">
    <source>
        <dbReference type="Pfam" id="PF08263"/>
    </source>
</evidence>
<sequence length="255" mass="29470">MMGYCDLPMMMTPKHETEFGIFGWWLLLLAALFQLSSIHDCLREDRVALLQLKGSGLHSSYQPLTSWNSSHEESNCCEWEHVVCDNTTGRLIELDLVRSYSNTDEVWYLNASLFLPFQDLKYLDLGNNGISGWVPNEGFERLSRLSKLEVLRLDENYINERFLSSLGQISSLKKLYLRYNLLNRPINIPISGSLDHPSLASGSDSSKDKDRLSDPAQGLTKHDINIWHYLWDLTNLMVERVLRMLVRTRSQLAWE</sequence>
<evidence type="ECO:0000256" key="3">
    <source>
        <dbReference type="SAM" id="MobiDB-lite"/>
    </source>
</evidence>
<reference evidence="5" key="1">
    <citation type="submission" date="2021-01" db="EMBL/GenBank/DDBJ databases">
        <authorList>
            <person name="Lovell J.T."/>
            <person name="Bentley N."/>
            <person name="Bhattarai G."/>
            <person name="Jenkins J.W."/>
            <person name="Sreedasyam A."/>
            <person name="Alarcon Y."/>
            <person name="Bock C."/>
            <person name="Boston L."/>
            <person name="Carlson J."/>
            <person name="Cervantes K."/>
            <person name="Clermont K."/>
            <person name="Krom N."/>
            <person name="Kubenka K."/>
            <person name="Mamidi S."/>
            <person name="Mattison C."/>
            <person name="Monteros M."/>
            <person name="Pisani C."/>
            <person name="Plott C."/>
            <person name="Rajasekar S."/>
            <person name="Rhein H.S."/>
            <person name="Rohla C."/>
            <person name="Song M."/>
            <person name="Hilaire R.S."/>
            <person name="Shu S."/>
            <person name="Wells L."/>
            <person name="Wang X."/>
            <person name="Webber J."/>
            <person name="Heerema R.J."/>
            <person name="Klein P."/>
            <person name="Conner P."/>
            <person name="Grauke L."/>
            <person name="Grimwood J."/>
            <person name="Schmutz J."/>
            <person name="Randall J.J."/>
        </authorList>
    </citation>
    <scope>NUCLEOTIDE SEQUENCE</scope>
    <source>
        <tissue evidence="5">Leaf</tissue>
    </source>
</reference>
<dbReference type="PANTHER" id="PTHR48054:SF47">
    <property type="entry name" value="OS06G0179800 PROTEIN"/>
    <property type="match status" value="1"/>
</dbReference>
<dbReference type="PANTHER" id="PTHR48054">
    <property type="entry name" value="RECEPTOR KINASE-LIKE PROTEIN XA21"/>
    <property type="match status" value="1"/>
</dbReference>